<proteinExistence type="predicted"/>
<organism evidence="1">
    <name type="scientific">Haptolina ericina</name>
    <dbReference type="NCBI Taxonomy" id="156174"/>
    <lineage>
        <taxon>Eukaryota</taxon>
        <taxon>Haptista</taxon>
        <taxon>Haptophyta</taxon>
        <taxon>Prymnesiophyceae</taxon>
        <taxon>Prymnesiales</taxon>
        <taxon>Prymnesiaceae</taxon>
        <taxon>Haptolina</taxon>
    </lineage>
</organism>
<evidence type="ECO:0000313" key="1">
    <source>
        <dbReference type="EMBL" id="CAE0143984.1"/>
    </source>
</evidence>
<gene>
    <name evidence="1" type="ORF">HERI1096_LOCUS35099</name>
</gene>
<dbReference type="EMBL" id="HBHX01063462">
    <property type="protein sequence ID" value="CAE0143984.1"/>
    <property type="molecule type" value="Transcribed_RNA"/>
</dbReference>
<dbReference type="Pfam" id="PF05742">
    <property type="entry name" value="TANGO2"/>
    <property type="match status" value="1"/>
</dbReference>
<dbReference type="PANTHER" id="PTHR17985">
    <property type="entry name" value="SER/THR-RICH PROTEIN T10 IN DGCR REGION"/>
    <property type="match status" value="1"/>
</dbReference>
<accession>A0A7S3BUF7</accession>
<sequence>MCIFGVALDTLPDLPFIIVFNRDEFFDRPTTSPQLQEDGLLCAIDGEKGGTWMGFNTRTGTFAALTNVRCEAPSGMHSRGQLVRRVLLGDKASLSSSEFASFNLLSGFLEANGGHGLELSASTPEDLGGGGPWKTVTRTVGRSGKAEVHVKTNDASGRLVSEGTAGEQDWPKATWLRAELIRILAGLPRESAGKEGAKAVLKALEPAISAATLPDDVAARAKRCRAKWTTLSVEREQALQAAPFIRPLGNGTAGDERYGTVSQSAIIVSTSARSIFYAYRSIPDGGPPDPWEWQQVVLVEGSRASVCAKLDPEAPV</sequence>
<reference evidence="1" key="1">
    <citation type="submission" date="2021-01" db="EMBL/GenBank/DDBJ databases">
        <authorList>
            <person name="Corre E."/>
            <person name="Pelletier E."/>
            <person name="Niang G."/>
            <person name="Scheremetjew M."/>
            <person name="Finn R."/>
            <person name="Kale V."/>
            <person name="Holt S."/>
            <person name="Cochrane G."/>
            <person name="Meng A."/>
            <person name="Brown T."/>
            <person name="Cohen L."/>
        </authorList>
    </citation>
    <scope>NUCLEOTIDE SEQUENCE</scope>
    <source>
        <strain evidence="1">CCMP281</strain>
    </source>
</reference>
<dbReference type="PANTHER" id="PTHR17985:SF8">
    <property type="entry name" value="TRANSPORT AND GOLGI ORGANIZATION PROTEIN 2 HOMOLOG"/>
    <property type="match status" value="1"/>
</dbReference>
<dbReference type="InterPro" id="IPR008551">
    <property type="entry name" value="TANGO2"/>
</dbReference>
<protein>
    <submittedName>
        <fullName evidence="1">Uncharacterized protein</fullName>
    </submittedName>
</protein>
<dbReference type="AlphaFoldDB" id="A0A7S3BUF7"/>
<name>A0A7S3BUF7_9EUKA</name>